<evidence type="ECO:0000313" key="3">
    <source>
        <dbReference type="Proteomes" id="UP000094385"/>
    </source>
</evidence>
<feature type="domain" description="Hemerythrin-like" evidence="1">
    <location>
        <begin position="46"/>
        <end position="171"/>
    </location>
</feature>
<dbReference type="AlphaFoldDB" id="A0A1E3PVJ8"/>
<dbReference type="CDD" id="cd12108">
    <property type="entry name" value="Hr-like"/>
    <property type="match status" value="1"/>
</dbReference>
<protein>
    <recommendedName>
        <fullName evidence="1">Hemerythrin-like domain-containing protein</fullName>
    </recommendedName>
</protein>
<organism evidence="2 3">
    <name type="scientific">Lipomyces starkeyi NRRL Y-11557</name>
    <dbReference type="NCBI Taxonomy" id="675824"/>
    <lineage>
        <taxon>Eukaryota</taxon>
        <taxon>Fungi</taxon>
        <taxon>Dikarya</taxon>
        <taxon>Ascomycota</taxon>
        <taxon>Saccharomycotina</taxon>
        <taxon>Lipomycetes</taxon>
        <taxon>Lipomycetales</taxon>
        <taxon>Lipomycetaceae</taxon>
        <taxon>Lipomyces</taxon>
    </lineage>
</organism>
<dbReference type="EMBL" id="KV454309">
    <property type="protein sequence ID" value="ODQ68867.1"/>
    <property type="molecule type" value="Genomic_DNA"/>
</dbReference>
<dbReference type="InterPro" id="IPR053206">
    <property type="entry name" value="Dimeric_xanthone_biosynth"/>
</dbReference>
<proteinExistence type="predicted"/>
<dbReference type="STRING" id="675824.A0A1E3PVJ8"/>
<dbReference type="Pfam" id="PF01814">
    <property type="entry name" value="Hemerythrin"/>
    <property type="match status" value="1"/>
</dbReference>
<reference evidence="2 3" key="1">
    <citation type="journal article" date="2016" name="Proc. Natl. Acad. Sci. U.S.A.">
        <title>Comparative genomics of biotechnologically important yeasts.</title>
        <authorList>
            <person name="Riley R."/>
            <person name="Haridas S."/>
            <person name="Wolfe K.H."/>
            <person name="Lopes M.R."/>
            <person name="Hittinger C.T."/>
            <person name="Goeker M."/>
            <person name="Salamov A.A."/>
            <person name="Wisecaver J.H."/>
            <person name="Long T.M."/>
            <person name="Calvey C.H."/>
            <person name="Aerts A.L."/>
            <person name="Barry K.W."/>
            <person name="Choi C."/>
            <person name="Clum A."/>
            <person name="Coughlan A.Y."/>
            <person name="Deshpande S."/>
            <person name="Douglass A.P."/>
            <person name="Hanson S.J."/>
            <person name="Klenk H.-P."/>
            <person name="LaButti K.M."/>
            <person name="Lapidus A."/>
            <person name="Lindquist E.A."/>
            <person name="Lipzen A.M."/>
            <person name="Meier-Kolthoff J.P."/>
            <person name="Ohm R.A."/>
            <person name="Otillar R.P."/>
            <person name="Pangilinan J.L."/>
            <person name="Peng Y."/>
            <person name="Rokas A."/>
            <person name="Rosa C.A."/>
            <person name="Scheuner C."/>
            <person name="Sibirny A.A."/>
            <person name="Slot J.C."/>
            <person name="Stielow J.B."/>
            <person name="Sun H."/>
            <person name="Kurtzman C.P."/>
            <person name="Blackwell M."/>
            <person name="Grigoriev I.V."/>
            <person name="Jeffries T.W."/>
        </authorList>
    </citation>
    <scope>NUCLEOTIDE SEQUENCE [LARGE SCALE GENOMIC DNA]</scope>
    <source>
        <strain evidence="2 3">NRRL Y-11557</strain>
    </source>
</reference>
<dbReference type="PANTHER" id="PTHR38048">
    <property type="entry name" value="EXPRESSED PROTEIN"/>
    <property type="match status" value="1"/>
</dbReference>
<dbReference type="Gene3D" id="1.20.120.520">
    <property type="entry name" value="nmb1532 protein domain like"/>
    <property type="match status" value="1"/>
</dbReference>
<keyword evidence="3" id="KW-1185">Reference proteome</keyword>
<sequence length="194" mass="22667">MTENLPKNISAQKVNSDGNAAVQEQTNNISLPRLSPAEFKLYNRLAEKMDYFHNHFRRSWNHFYTACANNERLTGVSIRQFIMMGLNFCSQLGAHHMIEEEHVFPILAKKMPEFCKEVELLLQHKQIHAGMDRLEDYLKRCLSGTTDLRLDEMKRLIDGFGVVLWAHLDDEVRALGAENMRKYWTLEEMTRLPI</sequence>
<evidence type="ECO:0000259" key="1">
    <source>
        <dbReference type="Pfam" id="PF01814"/>
    </source>
</evidence>
<name>A0A1E3PVJ8_LIPST</name>
<gene>
    <name evidence="2" type="ORF">LIPSTDRAFT_76697</name>
</gene>
<dbReference type="OrthoDB" id="10044044at2759"/>
<dbReference type="PANTHER" id="PTHR38048:SF1">
    <property type="entry name" value="HEMERYTHRIN-LIKE DOMAIN-CONTAINING PROTEIN"/>
    <property type="match status" value="1"/>
</dbReference>
<evidence type="ECO:0000313" key="2">
    <source>
        <dbReference type="EMBL" id="ODQ68867.1"/>
    </source>
</evidence>
<accession>A0A1E3PVJ8</accession>
<dbReference type="Proteomes" id="UP000094385">
    <property type="component" value="Unassembled WGS sequence"/>
</dbReference>
<dbReference type="InterPro" id="IPR012312">
    <property type="entry name" value="Hemerythrin-like"/>
</dbReference>